<proteinExistence type="predicted"/>
<dbReference type="PANTHER" id="PTHR43394:SF1">
    <property type="entry name" value="ATP-BINDING CASSETTE SUB-FAMILY B MEMBER 10, MITOCHONDRIAL"/>
    <property type="match status" value="1"/>
</dbReference>
<evidence type="ECO:0000256" key="10">
    <source>
        <dbReference type="SAM" id="Phobius"/>
    </source>
</evidence>
<evidence type="ECO:0000256" key="9">
    <source>
        <dbReference type="ARBA" id="ARBA00023136"/>
    </source>
</evidence>
<dbReference type="PROSITE" id="PS50929">
    <property type="entry name" value="ABC_TM1F"/>
    <property type="match status" value="1"/>
</dbReference>
<reference evidence="13" key="1">
    <citation type="submission" date="2021-01" db="EMBL/GenBank/DDBJ databases">
        <title>Whole genome shotgun sequence of Virgisporangium ochraceum NBRC 16418.</title>
        <authorList>
            <person name="Komaki H."/>
            <person name="Tamura T."/>
        </authorList>
    </citation>
    <scope>NUCLEOTIDE SEQUENCE</scope>
    <source>
        <strain evidence="13">NBRC 16418</strain>
    </source>
</reference>
<dbReference type="GO" id="GO:0016887">
    <property type="term" value="F:ATP hydrolysis activity"/>
    <property type="evidence" value="ECO:0007669"/>
    <property type="project" value="InterPro"/>
</dbReference>
<gene>
    <name evidence="13" type="ORF">Voc01_025790</name>
</gene>
<dbReference type="InterPro" id="IPR011527">
    <property type="entry name" value="ABC1_TM_dom"/>
</dbReference>
<dbReference type="Proteomes" id="UP000635606">
    <property type="component" value="Unassembled WGS sequence"/>
</dbReference>
<dbReference type="GO" id="GO:0015421">
    <property type="term" value="F:ABC-type oligopeptide transporter activity"/>
    <property type="evidence" value="ECO:0007669"/>
    <property type="project" value="TreeGrafter"/>
</dbReference>
<keyword evidence="14" id="KW-1185">Reference proteome</keyword>
<evidence type="ECO:0000256" key="7">
    <source>
        <dbReference type="ARBA" id="ARBA00022840"/>
    </source>
</evidence>
<feature type="transmembrane region" description="Helical" evidence="10">
    <location>
        <begin position="32"/>
        <end position="53"/>
    </location>
</feature>
<evidence type="ECO:0000313" key="14">
    <source>
        <dbReference type="Proteomes" id="UP000635606"/>
    </source>
</evidence>
<evidence type="ECO:0000259" key="11">
    <source>
        <dbReference type="PROSITE" id="PS50893"/>
    </source>
</evidence>
<keyword evidence="3" id="KW-1003">Cell membrane</keyword>
<comment type="subcellular location">
    <subcellularLocation>
        <location evidence="1">Cell membrane</location>
        <topology evidence="1">Multi-pass membrane protein</topology>
    </subcellularLocation>
</comment>
<sequence>MSDRLPVADARATWAELGAEVRRMPGTATATALVAVAAAACGLVAPWVLGGMVDDIIAGAPIDRVWWAVGVVAVAALVGGALTAAGSVLVARLGETVLARVRERVLDRALHVPSSTVERAGTGDLLARVGSDVSVVTNAITTTGPDMIAAMLTVTLTTGGLFALDWRLGLAGLVAAPVYVYALRWYLPRSAPFYARERAANAARTQAMVGPLRGLDTVHAYRWEKEHLDRISACSQQTVDLTLTVFRLFTRFASWINRAEFAGLSAVLVVGWFLVRADLATVGAVTAAALYFHRLFNPLGLIVLEFDMVQQAGASLARLVGVSSLPPPPVVAAPPTPADTGIEVRDLRHRYDGGPPVLRGVSLRIAPGERVALVGASGAGKTTLAGLATGLLTPASGSVLLGGVALESLGAAEVRGRIGLISQEVHVFSGTLLDDVTLARPSATEDEATAALDLVGALEWARALPDGLRTQVGEGAHQLTAAQAQQLALARLVLMDPDVAVLDEATAEAGSAGARDLDRAADAATAGRTTLIVAHRLSQAARADRVVVLDHGEVVEVGRHEELIASGGRYAELWRSWSGGRQPRGTRPMG</sequence>
<dbReference type="InterPro" id="IPR036640">
    <property type="entry name" value="ABC1_TM_sf"/>
</dbReference>
<dbReference type="PANTHER" id="PTHR43394">
    <property type="entry name" value="ATP-DEPENDENT PERMEASE MDL1, MITOCHONDRIAL"/>
    <property type="match status" value="1"/>
</dbReference>
<comment type="caution">
    <text evidence="13">The sequence shown here is derived from an EMBL/GenBank/DDBJ whole genome shotgun (WGS) entry which is preliminary data.</text>
</comment>
<evidence type="ECO:0000256" key="6">
    <source>
        <dbReference type="ARBA" id="ARBA00022741"/>
    </source>
</evidence>
<evidence type="ECO:0000259" key="12">
    <source>
        <dbReference type="PROSITE" id="PS50929"/>
    </source>
</evidence>
<evidence type="ECO:0000256" key="5">
    <source>
        <dbReference type="ARBA" id="ARBA00022692"/>
    </source>
</evidence>
<dbReference type="PROSITE" id="PS50893">
    <property type="entry name" value="ABC_TRANSPORTER_2"/>
    <property type="match status" value="1"/>
</dbReference>
<keyword evidence="8 10" id="KW-1133">Transmembrane helix</keyword>
<dbReference type="GO" id="GO:0005886">
    <property type="term" value="C:plasma membrane"/>
    <property type="evidence" value="ECO:0007669"/>
    <property type="project" value="UniProtKB-SubCell"/>
</dbReference>
<keyword evidence="4" id="KW-0997">Cell inner membrane</keyword>
<dbReference type="InterPro" id="IPR003439">
    <property type="entry name" value="ABC_transporter-like_ATP-bd"/>
</dbReference>
<name>A0A8J4ED80_9ACTN</name>
<keyword evidence="5 10" id="KW-0812">Transmembrane</keyword>
<feature type="transmembrane region" description="Helical" evidence="10">
    <location>
        <begin position="65"/>
        <end position="90"/>
    </location>
</feature>
<dbReference type="InterPro" id="IPR003593">
    <property type="entry name" value="AAA+_ATPase"/>
</dbReference>
<dbReference type="CDD" id="cd07346">
    <property type="entry name" value="ABC_6TM_exporters"/>
    <property type="match status" value="1"/>
</dbReference>
<dbReference type="AlphaFoldDB" id="A0A8J4ED80"/>
<dbReference type="EMBL" id="BOPH01000029">
    <property type="protein sequence ID" value="GIJ67662.1"/>
    <property type="molecule type" value="Genomic_DNA"/>
</dbReference>
<feature type="domain" description="ABC transporter" evidence="11">
    <location>
        <begin position="342"/>
        <end position="576"/>
    </location>
</feature>
<evidence type="ECO:0000256" key="3">
    <source>
        <dbReference type="ARBA" id="ARBA00022475"/>
    </source>
</evidence>
<dbReference type="SUPFAM" id="SSF52540">
    <property type="entry name" value="P-loop containing nucleoside triphosphate hydrolases"/>
    <property type="match status" value="1"/>
</dbReference>
<dbReference type="Pfam" id="PF00005">
    <property type="entry name" value="ABC_tran"/>
    <property type="match status" value="1"/>
</dbReference>
<dbReference type="GO" id="GO:0005524">
    <property type="term" value="F:ATP binding"/>
    <property type="evidence" value="ECO:0007669"/>
    <property type="project" value="UniProtKB-KW"/>
</dbReference>
<dbReference type="SMART" id="SM00382">
    <property type="entry name" value="AAA"/>
    <property type="match status" value="1"/>
</dbReference>
<evidence type="ECO:0000256" key="2">
    <source>
        <dbReference type="ARBA" id="ARBA00022448"/>
    </source>
</evidence>
<evidence type="ECO:0000256" key="8">
    <source>
        <dbReference type="ARBA" id="ARBA00022989"/>
    </source>
</evidence>
<keyword evidence="2" id="KW-0813">Transport</keyword>
<dbReference type="InterPro" id="IPR027417">
    <property type="entry name" value="P-loop_NTPase"/>
</dbReference>
<dbReference type="Gene3D" id="1.20.1560.10">
    <property type="entry name" value="ABC transporter type 1, transmembrane domain"/>
    <property type="match status" value="1"/>
</dbReference>
<keyword evidence="7" id="KW-0067">ATP-binding</keyword>
<accession>A0A8J4ED80</accession>
<organism evidence="13 14">
    <name type="scientific">Virgisporangium ochraceum</name>
    <dbReference type="NCBI Taxonomy" id="65505"/>
    <lineage>
        <taxon>Bacteria</taxon>
        <taxon>Bacillati</taxon>
        <taxon>Actinomycetota</taxon>
        <taxon>Actinomycetes</taxon>
        <taxon>Micromonosporales</taxon>
        <taxon>Micromonosporaceae</taxon>
        <taxon>Virgisporangium</taxon>
    </lineage>
</organism>
<keyword evidence="9 10" id="KW-0472">Membrane</keyword>
<dbReference type="FunFam" id="3.40.50.300:FF:001001">
    <property type="entry name" value="Multidrug ABC transporter ATP-binding protein"/>
    <property type="match status" value="1"/>
</dbReference>
<protein>
    <submittedName>
        <fullName evidence="13">Multidrug ABC transporter permease</fullName>
    </submittedName>
</protein>
<feature type="transmembrane region" description="Helical" evidence="10">
    <location>
        <begin position="170"/>
        <end position="187"/>
    </location>
</feature>
<dbReference type="SUPFAM" id="SSF90123">
    <property type="entry name" value="ABC transporter transmembrane region"/>
    <property type="match status" value="1"/>
</dbReference>
<feature type="domain" description="ABC transmembrane type-1" evidence="12">
    <location>
        <begin position="30"/>
        <end position="311"/>
    </location>
</feature>
<dbReference type="RefSeq" id="WP_239160145.1">
    <property type="nucleotide sequence ID" value="NZ_BOPH01000029.1"/>
</dbReference>
<dbReference type="Pfam" id="PF00664">
    <property type="entry name" value="ABC_membrane"/>
    <property type="match status" value="1"/>
</dbReference>
<keyword evidence="6" id="KW-0547">Nucleotide-binding</keyword>
<dbReference type="InterPro" id="IPR039421">
    <property type="entry name" value="Type_1_exporter"/>
</dbReference>
<evidence type="ECO:0000256" key="1">
    <source>
        <dbReference type="ARBA" id="ARBA00004651"/>
    </source>
</evidence>
<evidence type="ECO:0000313" key="13">
    <source>
        <dbReference type="EMBL" id="GIJ67662.1"/>
    </source>
</evidence>
<dbReference type="Gene3D" id="3.40.50.300">
    <property type="entry name" value="P-loop containing nucleotide triphosphate hydrolases"/>
    <property type="match status" value="1"/>
</dbReference>
<evidence type="ECO:0000256" key="4">
    <source>
        <dbReference type="ARBA" id="ARBA00022519"/>
    </source>
</evidence>